<dbReference type="GO" id="GO:0016757">
    <property type="term" value="F:glycosyltransferase activity"/>
    <property type="evidence" value="ECO:0007669"/>
    <property type="project" value="UniProtKB-KW"/>
</dbReference>
<dbReference type="InterPro" id="IPR050256">
    <property type="entry name" value="Glycosyltransferase_2"/>
</dbReference>
<keyword evidence="3 9" id="KW-0808">Transferase</keyword>
<evidence type="ECO:0000313" key="9">
    <source>
        <dbReference type="EMBL" id="QKJ29961.1"/>
    </source>
</evidence>
<feature type="transmembrane region" description="Helical" evidence="7">
    <location>
        <begin position="266"/>
        <end position="288"/>
    </location>
</feature>
<dbReference type="AlphaFoldDB" id="A0A7D4ULI3"/>
<evidence type="ECO:0000256" key="4">
    <source>
        <dbReference type="ARBA" id="ARBA00022692"/>
    </source>
</evidence>
<keyword evidence="6 7" id="KW-0472">Membrane</keyword>
<dbReference type="RefSeq" id="WP_173414651.1">
    <property type="nucleotide sequence ID" value="NZ_CP054139.1"/>
</dbReference>
<dbReference type="Pfam" id="PF00535">
    <property type="entry name" value="Glycos_transf_2"/>
    <property type="match status" value="1"/>
</dbReference>
<protein>
    <submittedName>
        <fullName evidence="9">Glycosyltransferase family 2 protein</fullName>
    </submittedName>
</protein>
<keyword evidence="4 7" id="KW-0812">Transmembrane</keyword>
<dbReference type="SUPFAM" id="SSF53448">
    <property type="entry name" value="Nucleotide-diphospho-sugar transferases"/>
    <property type="match status" value="1"/>
</dbReference>
<dbReference type="GO" id="GO:0005886">
    <property type="term" value="C:plasma membrane"/>
    <property type="evidence" value="ECO:0007669"/>
    <property type="project" value="TreeGrafter"/>
</dbReference>
<dbReference type="PANTHER" id="PTHR48090:SF1">
    <property type="entry name" value="PROPHAGE BACTOPRENOL GLUCOSYL TRANSFERASE HOMOLOG"/>
    <property type="match status" value="1"/>
</dbReference>
<dbReference type="CDD" id="cd04187">
    <property type="entry name" value="DPM1_like_bac"/>
    <property type="match status" value="1"/>
</dbReference>
<reference evidence="9 10" key="1">
    <citation type="submission" date="2020-05" db="EMBL/GenBank/DDBJ databases">
        <title>Mucilaginibacter mali sp. nov.</title>
        <authorList>
            <person name="Kim H.S."/>
            <person name="Lee K.C."/>
            <person name="Suh M.K."/>
            <person name="Kim J.-S."/>
            <person name="Han K.-I."/>
            <person name="Eom M.K."/>
            <person name="Shin Y.K."/>
            <person name="Lee J.-S."/>
        </authorList>
    </citation>
    <scope>NUCLEOTIDE SEQUENCE [LARGE SCALE GENOMIC DNA]</scope>
    <source>
        <strain evidence="9 10">G2-14</strain>
    </source>
</reference>
<evidence type="ECO:0000256" key="3">
    <source>
        <dbReference type="ARBA" id="ARBA00022679"/>
    </source>
</evidence>
<organism evidence="9 10">
    <name type="scientific">Mucilaginibacter mali</name>
    <dbReference type="NCBI Taxonomy" id="2740462"/>
    <lineage>
        <taxon>Bacteria</taxon>
        <taxon>Pseudomonadati</taxon>
        <taxon>Bacteroidota</taxon>
        <taxon>Sphingobacteriia</taxon>
        <taxon>Sphingobacteriales</taxon>
        <taxon>Sphingobacteriaceae</taxon>
        <taxon>Mucilaginibacter</taxon>
    </lineage>
</organism>
<dbReference type="EMBL" id="CP054139">
    <property type="protein sequence ID" value="QKJ29961.1"/>
    <property type="molecule type" value="Genomic_DNA"/>
</dbReference>
<proteinExistence type="predicted"/>
<accession>A0A7D4ULI3</accession>
<evidence type="ECO:0000256" key="6">
    <source>
        <dbReference type="ARBA" id="ARBA00023136"/>
    </source>
</evidence>
<evidence type="ECO:0000259" key="8">
    <source>
        <dbReference type="Pfam" id="PF00535"/>
    </source>
</evidence>
<dbReference type="InterPro" id="IPR001173">
    <property type="entry name" value="Glyco_trans_2-like"/>
</dbReference>
<keyword evidence="5 7" id="KW-1133">Transmembrane helix</keyword>
<evidence type="ECO:0000256" key="7">
    <source>
        <dbReference type="SAM" id="Phobius"/>
    </source>
</evidence>
<dbReference type="Gene3D" id="3.90.550.10">
    <property type="entry name" value="Spore Coat Polysaccharide Biosynthesis Protein SpsA, Chain A"/>
    <property type="match status" value="1"/>
</dbReference>
<feature type="domain" description="Glycosyltransferase 2-like" evidence="8">
    <location>
        <begin position="5"/>
        <end position="164"/>
    </location>
</feature>
<keyword evidence="2" id="KW-0328">Glycosyltransferase</keyword>
<dbReference type="InterPro" id="IPR029044">
    <property type="entry name" value="Nucleotide-diphossugar_trans"/>
</dbReference>
<sequence>MKKISVVIPSFNEASNINELVSRLTAVLNNVPYTYEVIFIDDGSSDNTLEVLKSVNIQNSNLYYLELSRNFGHQNALKAGYDYADGDCIISMDGDLQHPPELITQFLEKWEEGYDVVYTTREYQDEASYFKTKSSAIYYNMINSLSDTKLEKGTADFRLIDRKVANILGNLNEDGLFIRGLIKWLGFRQFAINYQCDARFSGKSKYTLKKMVRFAVQGITAFSVRPLYMATGLGLFFALLATLYIPYILISYFYFPKHTVPGWTSILATVVFFGGIQLVVLGIIGMYLGKLFMQAKNRPNYIVRSTNLKRINNDTAKL</sequence>
<gene>
    <name evidence="9" type="ORF">HQ865_09400</name>
</gene>
<dbReference type="KEGG" id="mmab:HQ865_09400"/>
<evidence type="ECO:0000313" key="10">
    <source>
        <dbReference type="Proteomes" id="UP000505355"/>
    </source>
</evidence>
<dbReference type="Proteomes" id="UP000505355">
    <property type="component" value="Chromosome"/>
</dbReference>
<dbReference type="PANTHER" id="PTHR48090">
    <property type="entry name" value="UNDECAPRENYL-PHOSPHATE 4-DEOXY-4-FORMAMIDO-L-ARABINOSE TRANSFERASE-RELATED"/>
    <property type="match status" value="1"/>
</dbReference>
<feature type="transmembrane region" description="Helical" evidence="7">
    <location>
        <begin position="233"/>
        <end position="254"/>
    </location>
</feature>
<evidence type="ECO:0000256" key="2">
    <source>
        <dbReference type="ARBA" id="ARBA00022676"/>
    </source>
</evidence>
<name>A0A7D4ULI3_9SPHI</name>
<evidence type="ECO:0000256" key="5">
    <source>
        <dbReference type="ARBA" id="ARBA00022989"/>
    </source>
</evidence>
<keyword evidence="10" id="KW-1185">Reference proteome</keyword>
<comment type="subcellular location">
    <subcellularLocation>
        <location evidence="1">Membrane</location>
        <topology evidence="1">Multi-pass membrane protein</topology>
    </subcellularLocation>
</comment>
<evidence type="ECO:0000256" key="1">
    <source>
        <dbReference type="ARBA" id="ARBA00004141"/>
    </source>
</evidence>